<name>A0A1N6FCV4_9BURK</name>
<reference evidence="2 3" key="1">
    <citation type="submission" date="2016-11" db="EMBL/GenBank/DDBJ databases">
        <authorList>
            <person name="Jaros S."/>
            <person name="Januszkiewicz K."/>
            <person name="Wedrychowicz H."/>
        </authorList>
    </citation>
    <scope>NUCLEOTIDE SEQUENCE [LARGE SCALE GENOMIC DNA]</scope>
    <source>
        <strain evidence="2 3">GAS86</strain>
    </source>
</reference>
<dbReference type="EMBL" id="FSRM01000001">
    <property type="protein sequence ID" value="SIN93046.1"/>
    <property type="molecule type" value="Genomic_DNA"/>
</dbReference>
<evidence type="ECO:0000313" key="2">
    <source>
        <dbReference type="EMBL" id="SIN93046.1"/>
    </source>
</evidence>
<feature type="chain" id="PRO_5012907253" evidence="1">
    <location>
        <begin position="21"/>
        <end position="149"/>
    </location>
</feature>
<dbReference type="Proteomes" id="UP000184693">
    <property type="component" value="Unassembled WGS sequence"/>
</dbReference>
<proteinExistence type="predicted"/>
<accession>A0A1N6FCV4</accession>
<protein>
    <submittedName>
        <fullName evidence="2">Uncharacterized protein</fullName>
    </submittedName>
</protein>
<dbReference type="AlphaFoldDB" id="A0A1N6FCV4"/>
<evidence type="ECO:0000256" key="1">
    <source>
        <dbReference type="SAM" id="SignalP"/>
    </source>
</evidence>
<evidence type="ECO:0000313" key="3">
    <source>
        <dbReference type="Proteomes" id="UP000184693"/>
    </source>
</evidence>
<dbReference type="RefSeq" id="WP_074263665.1">
    <property type="nucleotide sequence ID" value="NZ_FSRM01000001.1"/>
</dbReference>
<keyword evidence="1" id="KW-0732">Signal</keyword>
<gene>
    <name evidence="2" type="ORF">SAMN05444168_1459</name>
</gene>
<organism evidence="2 3">
    <name type="scientific">Paraburkholderia phenazinium</name>
    <dbReference type="NCBI Taxonomy" id="60549"/>
    <lineage>
        <taxon>Bacteria</taxon>
        <taxon>Pseudomonadati</taxon>
        <taxon>Pseudomonadota</taxon>
        <taxon>Betaproteobacteria</taxon>
        <taxon>Burkholderiales</taxon>
        <taxon>Burkholderiaceae</taxon>
        <taxon>Paraburkholderia</taxon>
    </lineage>
</organism>
<feature type="signal peptide" evidence="1">
    <location>
        <begin position="1"/>
        <end position="20"/>
    </location>
</feature>
<dbReference type="OrthoDB" id="9104816at2"/>
<sequence length="149" mass="14221">MNLRPVITLLVSLGIGASPALVNALASTDPDAATLFGGTTLSTVQQTTGTATSSTTTVSVGADVLRGATGNVGVNVAAGALNAQANQIALVSSPSADVNTLQDARATASVSGSSSATLGAGALSHVSGNVGLNIVSGAGNAQVNALVIH</sequence>